<sequence>MDQTNILVLGNNLISNLLRRVLIKNKIDYVNFAYPAQEPERRFFAIKPTFLKWYSEYFNEDLVNHYPIKHIQVFVDNEDLNLKDNLTRPFPLFNIMNSDYLFESFSRDLDDIDKVIKADEDLEFVFDNDRVIFNNYQISSRLIINTDFRFNKFLKIKPEREEKKEYDEFAVTANFKTDDNLENRAVQYFRDGKILAILPFSDHEFSIVLSGLKKGDEKLVDDSGEQLINFIKQQSALASVELSSKINRFPLTLYKIKHDPKLRSLFMGDAGHKVHPLAGQGLNLGLGDVQMLENLISDKKIIDFGQENCIKKYVMSRSADESIVMGLTDRLDEALVNNSDVFSSLFKYPIKLIENSELLKKILVRKMI</sequence>
<keyword evidence="3" id="KW-1185">Reference proteome</keyword>
<name>A0A0H4J0B5_9PROT</name>
<dbReference type="AlphaFoldDB" id="A0A0H4J0B5"/>
<dbReference type="OrthoDB" id="9769565at2"/>
<dbReference type="PROSITE" id="PS01304">
    <property type="entry name" value="UBIH"/>
    <property type="match status" value="1"/>
</dbReference>
<dbReference type="PANTHER" id="PTHR43876:SF7">
    <property type="entry name" value="UBIQUINONE BIOSYNTHESIS MONOOXYGENASE COQ6, MITOCHONDRIAL"/>
    <property type="match status" value="1"/>
</dbReference>
<gene>
    <name evidence="2" type="ORF">VI33_01655</name>
</gene>
<dbReference type="EMBL" id="CP011002">
    <property type="protein sequence ID" value="AKO65490.1"/>
    <property type="molecule type" value="Genomic_DNA"/>
</dbReference>
<organism evidence="2 3">
    <name type="scientific">Methylophilales bacterium MBRS-H7</name>
    <dbReference type="NCBI Taxonomy" id="1623450"/>
    <lineage>
        <taxon>Bacteria</taxon>
        <taxon>Pseudomonadati</taxon>
        <taxon>Pseudomonadota</taxon>
        <taxon>Betaproteobacteria</taxon>
        <taxon>Nitrosomonadales</taxon>
        <taxon>OM43 clade</taxon>
    </lineage>
</organism>
<dbReference type="SUPFAM" id="SSF51905">
    <property type="entry name" value="FAD/NAD(P)-binding domain"/>
    <property type="match status" value="1"/>
</dbReference>
<reference evidence="2 3" key="1">
    <citation type="submission" date="2015-03" db="EMBL/GenBank/DDBJ databases">
        <title>Comparative analysis of the OM43 clade including a novel species from Red Sea uncovers genomic and metabolic diversity among marine methylotrophs.</title>
        <authorList>
            <person name="Jimenez-Infante F."/>
            <person name="Ngugi D.K."/>
            <person name="Vinu M."/>
            <person name="Alam I."/>
            <person name="Kamau A."/>
            <person name="Blom J."/>
            <person name="Bajic V.B."/>
            <person name="Stingl U."/>
        </authorList>
    </citation>
    <scope>NUCLEOTIDE SEQUENCE [LARGE SCALE GENOMIC DNA]</scope>
    <source>
        <strain evidence="2 3">MBRSH7</strain>
    </source>
</reference>
<dbReference type="InterPro" id="IPR051205">
    <property type="entry name" value="UbiH/COQ6_monooxygenase"/>
</dbReference>
<feature type="domain" description="FAD-binding" evidence="1">
    <location>
        <begin position="184"/>
        <end position="293"/>
    </location>
</feature>
<evidence type="ECO:0000313" key="2">
    <source>
        <dbReference type="EMBL" id="AKO65490.1"/>
    </source>
</evidence>
<dbReference type="InterPro" id="IPR018168">
    <property type="entry name" value="Ubi_Hdrlase_CS"/>
</dbReference>
<dbReference type="InterPro" id="IPR002938">
    <property type="entry name" value="FAD-bd"/>
</dbReference>
<evidence type="ECO:0000313" key="3">
    <source>
        <dbReference type="Proteomes" id="UP000066549"/>
    </source>
</evidence>
<dbReference type="Gene3D" id="3.50.50.60">
    <property type="entry name" value="FAD/NAD(P)-binding domain"/>
    <property type="match status" value="1"/>
</dbReference>
<dbReference type="GO" id="GO:0071949">
    <property type="term" value="F:FAD binding"/>
    <property type="evidence" value="ECO:0007669"/>
    <property type="project" value="InterPro"/>
</dbReference>
<protein>
    <recommendedName>
        <fullName evidence="1">FAD-binding domain-containing protein</fullName>
    </recommendedName>
</protein>
<evidence type="ECO:0000259" key="1">
    <source>
        <dbReference type="Pfam" id="PF01494"/>
    </source>
</evidence>
<dbReference type="PANTHER" id="PTHR43876">
    <property type="entry name" value="UBIQUINONE BIOSYNTHESIS MONOOXYGENASE COQ6, MITOCHONDRIAL"/>
    <property type="match status" value="1"/>
</dbReference>
<dbReference type="Gene3D" id="3.30.9.10">
    <property type="entry name" value="D-Amino Acid Oxidase, subunit A, domain 2"/>
    <property type="match status" value="1"/>
</dbReference>
<proteinExistence type="predicted"/>
<dbReference type="InterPro" id="IPR036188">
    <property type="entry name" value="FAD/NAD-bd_sf"/>
</dbReference>
<dbReference type="Proteomes" id="UP000066549">
    <property type="component" value="Chromosome"/>
</dbReference>
<accession>A0A0H4J0B5</accession>
<dbReference type="Pfam" id="PF01494">
    <property type="entry name" value="FAD_binding_3"/>
    <property type="match status" value="1"/>
</dbReference>